<reference evidence="4 5" key="1">
    <citation type="journal article" date="2023" name="Commun. Biol.">
        <title>Genome analysis of Parmales, the sister group of diatoms, reveals the evolutionary specialization of diatoms from phago-mixotrophs to photoautotrophs.</title>
        <authorList>
            <person name="Ban H."/>
            <person name="Sato S."/>
            <person name="Yoshikawa S."/>
            <person name="Yamada K."/>
            <person name="Nakamura Y."/>
            <person name="Ichinomiya M."/>
            <person name="Sato N."/>
            <person name="Blanc-Mathieu R."/>
            <person name="Endo H."/>
            <person name="Kuwata A."/>
            <person name="Ogata H."/>
        </authorList>
    </citation>
    <scope>NUCLEOTIDE SEQUENCE [LARGE SCALE GENOMIC DNA]</scope>
</reference>
<dbReference type="InterPro" id="IPR036020">
    <property type="entry name" value="WW_dom_sf"/>
</dbReference>
<feature type="compositionally biased region" description="Acidic residues" evidence="1">
    <location>
        <begin position="1724"/>
        <end position="1734"/>
    </location>
</feature>
<evidence type="ECO:0000256" key="2">
    <source>
        <dbReference type="SAM" id="Phobius"/>
    </source>
</evidence>
<feature type="non-terminal residue" evidence="4">
    <location>
        <position position="1"/>
    </location>
</feature>
<feature type="transmembrane region" description="Helical" evidence="2">
    <location>
        <begin position="1164"/>
        <end position="1188"/>
    </location>
</feature>
<feature type="transmembrane region" description="Helical" evidence="2">
    <location>
        <begin position="1208"/>
        <end position="1226"/>
    </location>
</feature>
<evidence type="ECO:0000256" key="1">
    <source>
        <dbReference type="SAM" id="MobiDB-lite"/>
    </source>
</evidence>
<feature type="transmembrane region" description="Helical" evidence="2">
    <location>
        <begin position="1524"/>
        <end position="1546"/>
    </location>
</feature>
<dbReference type="PANTHER" id="PTHR34730">
    <property type="entry name" value="UNNAMED PRODUCT"/>
    <property type="match status" value="1"/>
</dbReference>
<dbReference type="PROSITE" id="PS50020">
    <property type="entry name" value="WW_DOMAIN_2"/>
    <property type="match status" value="1"/>
</dbReference>
<dbReference type="EMBL" id="BRYB01002568">
    <property type="protein sequence ID" value="GMI21886.1"/>
    <property type="molecule type" value="Genomic_DNA"/>
</dbReference>
<keyword evidence="5" id="KW-1185">Reference proteome</keyword>
<feature type="transmembrane region" description="Helical" evidence="2">
    <location>
        <begin position="1117"/>
        <end position="1143"/>
    </location>
</feature>
<feature type="compositionally biased region" description="Polar residues" evidence="1">
    <location>
        <begin position="1700"/>
        <end position="1721"/>
    </location>
</feature>
<feature type="compositionally biased region" description="Basic residues" evidence="1">
    <location>
        <begin position="1630"/>
        <end position="1646"/>
    </location>
</feature>
<feature type="region of interest" description="Disordered" evidence="1">
    <location>
        <begin position="1280"/>
        <end position="1304"/>
    </location>
</feature>
<protein>
    <recommendedName>
        <fullName evidence="3">WW domain-containing protein</fullName>
    </recommendedName>
</protein>
<evidence type="ECO:0000259" key="3">
    <source>
        <dbReference type="PROSITE" id="PS50020"/>
    </source>
</evidence>
<feature type="transmembrane region" description="Helical" evidence="2">
    <location>
        <begin position="996"/>
        <end position="1016"/>
    </location>
</feature>
<feature type="transmembrane region" description="Helical" evidence="2">
    <location>
        <begin position="1420"/>
        <end position="1447"/>
    </location>
</feature>
<dbReference type="Proteomes" id="UP001165060">
    <property type="component" value="Unassembled WGS sequence"/>
</dbReference>
<organism evidence="4 5">
    <name type="scientific">Tetraparma gracilis</name>
    <dbReference type="NCBI Taxonomy" id="2962635"/>
    <lineage>
        <taxon>Eukaryota</taxon>
        <taxon>Sar</taxon>
        <taxon>Stramenopiles</taxon>
        <taxon>Ochrophyta</taxon>
        <taxon>Bolidophyceae</taxon>
        <taxon>Parmales</taxon>
        <taxon>Triparmaceae</taxon>
        <taxon>Tetraparma</taxon>
    </lineage>
</organism>
<feature type="transmembrane region" description="Helical" evidence="2">
    <location>
        <begin position="1459"/>
        <end position="1484"/>
    </location>
</feature>
<gene>
    <name evidence="4" type="ORF">TeGR_g8129</name>
</gene>
<accession>A0ABQ6M8X1</accession>
<proteinExistence type="predicted"/>
<name>A0ABQ6M8X1_9STRA</name>
<feature type="transmembrane region" description="Helical" evidence="2">
    <location>
        <begin position="1349"/>
        <end position="1369"/>
    </location>
</feature>
<feature type="transmembrane region" description="Helical" evidence="2">
    <location>
        <begin position="1064"/>
        <end position="1084"/>
    </location>
</feature>
<dbReference type="SMART" id="SM00456">
    <property type="entry name" value="WW"/>
    <property type="match status" value="1"/>
</dbReference>
<evidence type="ECO:0000313" key="5">
    <source>
        <dbReference type="Proteomes" id="UP001165060"/>
    </source>
</evidence>
<comment type="caution">
    <text evidence="4">The sequence shown here is derived from an EMBL/GenBank/DDBJ whole genome shotgun (WGS) entry which is preliminary data.</text>
</comment>
<feature type="compositionally biased region" description="Acidic residues" evidence="1">
    <location>
        <begin position="1655"/>
        <end position="1671"/>
    </location>
</feature>
<keyword evidence="2" id="KW-0812">Transmembrane</keyword>
<evidence type="ECO:0000313" key="4">
    <source>
        <dbReference type="EMBL" id="GMI21886.1"/>
    </source>
</evidence>
<dbReference type="PROSITE" id="PS01159">
    <property type="entry name" value="WW_DOMAIN_1"/>
    <property type="match status" value="1"/>
</dbReference>
<dbReference type="Gene3D" id="2.20.70.10">
    <property type="match status" value="1"/>
</dbReference>
<dbReference type="Pfam" id="PF00397">
    <property type="entry name" value="WW"/>
    <property type="match status" value="1"/>
</dbReference>
<dbReference type="SUPFAM" id="SSF51045">
    <property type="entry name" value="WW domain"/>
    <property type="match status" value="1"/>
</dbReference>
<keyword evidence="2" id="KW-1133">Transmembrane helix</keyword>
<dbReference type="CDD" id="cd00201">
    <property type="entry name" value="WW"/>
    <property type="match status" value="1"/>
</dbReference>
<sequence length="1759" mass="194528">YYDTEIAKRRRLEGLDDGMEESHSQEHRGLAAGDFAKLNLLMKRVVIGPISPDPFKAVDIQEVTSSENSYCCDADLPADNAKSCEHPDYKDDSIKETVCDWSQALGSTDKLLFSGIPLGQLWVEVKNILISQVKLGNVVFSHRVMSDTRIEVDVELIDIGLWASVEWSYWLCSCSPMDSDFDGINCDEFCKTPEENADDMILEPNSGSAAGSTSKSYLFATVAFEPNKDEGEVFGRAPPRTSSYPACPDNFNGPDPDDPSKCMYITFDDMEFSGFDRGGTLTAKVATLVEPLVIQILEGVVEDTVLRDLVIKDLLTGLFNDLMADLNPSFDKWINAANSANPVDPLAPTPPMLAKIAAMGGYSAMEQPKHLVELFDLMPDEGEEENWVWGYVRQAVDGLINVEKDEFGNLPDPEDITYDDIKINGIINSISTPKDSGLVKIQDMNFVLMNGTDDFTRNDLTLESLYIGGLNTFKRANVLQEIDKYTIENVLVLDKLSVEFDMRLKMWPTDITDSTIAQSTNELVEESFHISSLSMRNVTVDLKLLTALDKYLGKGIPVGSLYDDPMNCAPTAMHAVNMSYLNVTAKEFEEPVLDELIDPGTSIILNSLAQFVFESYGGMMIWLMPQVAQTSLRNMLSGILNDKMQGQCTDPEPQGFIDFTKEKLVETGLNLLNDNLLNDINKVNDLVRGATNNGTVDLMSDFNMSTVVPLGPKNELGIEVALWDVKLSGVDTFTSAVLLDPKSPFVMHNNVELAKTVGGNGGPLSLELDIHIGLMNNFNADKWSCGGDPAPPWGGCKDAQIVRNSVHLSLNMDTVSVLIDMLLKANKQRVKQLKMREVMSPRCWYGTLDQSQINDFIITFAEFAMGFECKGRCSSDGFLQAEENSNTEEAVEEMTNNFNRLAKKFTEKLMGTESSATLQRKADEATDVCGCHTNPDVTVEGPRGAFENIIDPALTLPGGKQWPDAETCDAGVRIDPGFDSGVDLNIDAVITGAKVIVGYMLFKFIWSFCTLFLDLVRGKSRRQMFENRRSSKKKATEEYNLFKTDRSLAFHGAVTPWMRVAVPLLLWMCIGLFMLSHTSILASIDIKITIGGDVLDFKGFQIMMLKESLEAMWEAEVYSLFFILFGFSFLWPYIKLFSLLFTWHLPPWILTVGKRGSAISMLDLLGKWSLVDIYVFVLIMSAFLMHIYSPPAAESLLGLSFYQIDLQVTPLLGLLASMIAGVVMPATNEVMILAHRDAVADTMDKAYAKQLKAAASTEQIGTPLQEPPTEAEGLQAISEEDERDSFVSGSNPMLEAKGRTPERRRSTWIGAGTDDVQGFRKGLVDTSYALCDHVWENEGSKDRVALKKLGQILVALICLCPVYFCYVGGSTTSWSYDRNGLVGILIDMGEDGADLTDYSIWNVGLILVEKELTVNFLEVFAVNFCMVCCVAFAFVCPILQQIVMVYVWVKPMTLKQLKIWYFVIEVLSGWATMDVFLVSIIVAMMQVGMLSEVMIPPICQFLNDLVPYGFVDDKDMTCFYIEAYLGYGCLIIAIAVITSTFTLGLIQGAAMSAIEDRENRIKGVAMIPEVNLGSSKKFSNSVFWVFAKMYICDLSRKEEFVEEEDNSAFTKTTNAIGALMQAIMGKAKGKAMGKGKGRKSRSKSKKSLATSGSSFDDDDSDYASDSSDDESFQPAPPPLPPAQRKSSVAPPRTGLPPGWTEQTSENGTYYWNFQTGVTTWETPEWPDDDDDDDGFVAPPPAPPGGGVQMQNMDGRAGMT</sequence>
<feature type="domain" description="WW" evidence="3">
    <location>
        <begin position="1693"/>
        <end position="1725"/>
    </location>
</feature>
<dbReference type="InterPro" id="IPR001202">
    <property type="entry name" value="WW_dom"/>
</dbReference>
<feature type="region of interest" description="Disordered" evidence="1">
    <location>
        <begin position="1630"/>
        <end position="1759"/>
    </location>
</feature>
<dbReference type="PANTHER" id="PTHR34730:SF1">
    <property type="entry name" value="PARAQUAT-INDUCIBLE PROTEIN A"/>
    <property type="match status" value="1"/>
</dbReference>
<keyword evidence="2" id="KW-0472">Membrane</keyword>